<dbReference type="PANTHER" id="PTHR24637:SF421">
    <property type="entry name" value="CUTICLE COLLAGEN DPY-2"/>
    <property type="match status" value="1"/>
</dbReference>
<name>A0A913YSL7_EXADI</name>
<dbReference type="PANTHER" id="PTHR24637">
    <property type="entry name" value="COLLAGEN"/>
    <property type="match status" value="1"/>
</dbReference>
<accession>A0A913YSL7</accession>
<dbReference type="SUPFAM" id="SSF57667">
    <property type="entry name" value="beta-beta-alpha zinc fingers"/>
    <property type="match status" value="1"/>
</dbReference>
<sequence length="393" mass="42831">MKEAHVKPVPFADVQRAKAYILLYETSADTKVECKNKDLQQVKSVVFGPYKNKDEIVVEVKGDMDAFLMSSVTITRASLRRLAVPPKTSWINVSDYWLNDEVKTDLFSKMFWVFPINISQNHWTAVERDIPKQKNNYDCGLFMLKTDIPKIRNNMLLALWRNRKSAKLISPNGTQTTSPTKPPTATPPGQPMTPSTATPPGQPTKPSTATPPGQPTKPSTATPPGQPTKPSTATPPGQPTKPSTATPPGQPTKPSTATPPGQPTKPSTATPPGQPTKPSTATPPGQPTKPSTATPPGQPTKPSTATPPGQPMKPSTSYKYPHCKQKFTIKSNMQRHIKNTHGSNTDDGNSKCLSCDFRCHRVSDLRLHLTSVHGIKLEEETVNFLNYTGSEAL</sequence>
<dbReference type="InterPro" id="IPR036236">
    <property type="entry name" value="Znf_C2H2_sf"/>
</dbReference>
<dbReference type="AlphaFoldDB" id="A0A913YSL7"/>
<feature type="compositionally biased region" description="Pro residues" evidence="1">
    <location>
        <begin position="180"/>
        <end position="191"/>
    </location>
</feature>
<dbReference type="KEGG" id="epa:114576182"/>
<evidence type="ECO:0000256" key="1">
    <source>
        <dbReference type="SAM" id="MobiDB-lite"/>
    </source>
</evidence>
<feature type="domain" description="C2H2-type" evidence="2">
    <location>
        <begin position="318"/>
        <end position="341"/>
    </location>
</feature>
<dbReference type="InterPro" id="IPR038765">
    <property type="entry name" value="Papain-like_cys_pep_sf"/>
</dbReference>
<dbReference type="RefSeq" id="XP_028518189.1">
    <property type="nucleotide sequence ID" value="XM_028662388.1"/>
</dbReference>
<dbReference type="Proteomes" id="UP000887567">
    <property type="component" value="Unplaced"/>
</dbReference>
<evidence type="ECO:0000259" key="2">
    <source>
        <dbReference type="SMART" id="SM00355"/>
    </source>
</evidence>
<dbReference type="InterPro" id="IPR013087">
    <property type="entry name" value="Znf_C2H2_type"/>
</dbReference>
<feature type="region of interest" description="Disordered" evidence="1">
    <location>
        <begin position="167"/>
        <end position="320"/>
    </location>
</feature>
<evidence type="ECO:0000313" key="4">
    <source>
        <dbReference type="Proteomes" id="UP000887567"/>
    </source>
</evidence>
<dbReference type="Gene3D" id="1.10.418.20">
    <property type="match status" value="1"/>
</dbReference>
<evidence type="ECO:0000313" key="3">
    <source>
        <dbReference type="EnsemblMetazoa" id="XP_028518189.1"/>
    </source>
</evidence>
<dbReference type="SMART" id="SM00355">
    <property type="entry name" value="ZnF_C2H2"/>
    <property type="match status" value="2"/>
</dbReference>
<feature type="domain" description="C2H2-type" evidence="2">
    <location>
        <begin position="350"/>
        <end position="373"/>
    </location>
</feature>
<reference evidence="3" key="1">
    <citation type="submission" date="2022-11" db="UniProtKB">
        <authorList>
            <consortium name="EnsemblMetazoa"/>
        </authorList>
    </citation>
    <scope>IDENTIFICATION</scope>
</reference>
<dbReference type="SUPFAM" id="SSF54001">
    <property type="entry name" value="Cysteine proteinases"/>
    <property type="match status" value="1"/>
</dbReference>
<dbReference type="GeneID" id="114576182"/>
<organism evidence="3 4">
    <name type="scientific">Exaiptasia diaphana</name>
    <name type="common">Tropical sea anemone</name>
    <name type="synonym">Aiptasia pulchella</name>
    <dbReference type="NCBI Taxonomy" id="2652724"/>
    <lineage>
        <taxon>Eukaryota</taxon>
        <taxon>Metazoa</taxon>
        <taxon>Cnidaria</taxon>
        <taxon>Anthozoa</taxon>
        <taxon>Hexacorallia</taxon>
        <taxon>Actiniaria</taxon>
        <taxon>Aiptasiidae</taxon>
        <taxon>Exaiptasia</taxon>
    </lineage>
</organism>
<protein>
    <recommendedName>
        <fullName evidence="2">C2H2-type domain-containing protein</fullName>
    </recommendedName>
</protein>
<proteinExistence type="predicted"/>
<keyword evidence="4" id="KW-1185">Reference proteome</keyword>
<dbReference type="OrthoDB" id="5982839at2759"/>
<feature type="compositionally biased region" description="Polar residues" evidence="1">
    <location>
        <begin position="195"/>
        <end position="318"/>
    </location>
</feature>
<dbReference type="EnsemblMetazoa" id="XM_028662388.1">
    <property type="protein sequence ID" value="XP_028518189.1"/>
    <property type="gene ID" value="LOC114576182"/>
</dbReference>
<dbReference type="Gene3D" id="3.30.160.60">
    <property type="entry name" value="Classic Zinc Finger"/>
    <property type="match status" value="1"/>
</dbReference>